<gene>
    <name evidence="1" type="ORF">ENI34_00325</name>
</gene>
<proteinExistence type="predicted"/>
<dbReference type="InterPro" id="IPR007922">
    <property type="entry name" value="DciA-like"/>
</dbReference>
<sequence>MKFPRKINTILSEVLKDVKIDEGIKNWQIIEQWSKIVGKKIAQHTRAVGVDANNLFVEVDNPLWKSQLFLMKDMIIRKLRKYNVRLKDIKFSIVNQREKR</sequence>
<accession>A0A9C9EL99</accession>
<organism evidence="1 2">
    <name type="scientific">candidate division WOR-3 bacterium</name>
    <dbReference type="NCBI Taxonomy" id="2052148"/>
    <lineage>
        <taxon>Bacteria</taxon>
        <taxon>Bacteria division WOR-3</taxon>
    </lineage>
</organism>
<dbReference type="PANTHER" id="PTHR36456:SF1">
    <property type="entry name" value="UPF0232 PROTEIN SCO3875"/>
    <property type="match status" value="1"/>
</dbReference>
<reference evidence="1" key="1">
    <citation type="journal article" date="2020" name="mSystems">
        <title>Genome- and Community-Level Interaction Insights into Carbon Utilization and Element Cycling Functions of Hydrothermarchaeota in Hydrothermal Sediment.</title>
        <authorList>
            <person name="Zhou Z."/>
            <person name="Liu Y."/>
            <person name="Xu W."/>
            <person name="Pan J."/>
            <person name="Luo Z.H."/>
            <person name="Li M."/>
        </authorList>
    </citation>
    <scope>NUCLEOTIDE SEQUENCE</scope>
    <source>
        <strain evidence="1">HyVt-388</strain>
    </source>
</reference>
<evidence type="ECO:0000313" key="1">
    <source>
        <dbReference type="EMBL" id="HEC77571.1"/>
    </source>
</evidence>
<evidence type="ECO:0000313" key="2">
    <source>
        <dbReference type="Proteomes" id="UP000885826"/>
    </source>
</evidence>
<dbReference type="Proteomes" id="UP000885826">
    <property type="component" value="Unassembled WGS sequence"/>
</dbReference>
<dbReference type="Pfam" id="PF05258">
    <property type="entry name" value="DciA"/>
    <property type="match status" value="1"/>
</dbReference>
<name>A0A9C9EL99_UNCW3</name>
<dbReference type="EMBL" id="DRIG01000004">
    <property type="protein sequence ID" value="HEC77571.1"/>
    <property type="molecule type" value="Genomic_DNA"/>
</dbReference>
<protein>
    <submittedName>
        <fullName evidence="1">DUF721 domain-containing protein</fullName>
    </submittedName>
</protein>
<comment type="caution">
    <text evidence="1">The sequence shown here is derived from an EMBL/GenBank/DDBJ whole genome shotgun (WGS) entry which is preliminary data.</text>
</comment>
<dbReference type="AlphaFoldDB" id="A0A9C9EL99"/>
<dbReference type="PANTHER" id="PTHR36456">
    <property type="entry name" value="UPF0232 PROTEIN SCO3875"/>
    <property type="match status" value="1"/>
</dbReference>